<sequence>MGRFIYGNGNAKVEIEDRTLAHLQQVVGAKLRRSESFFFTWKDDPSVGGGRRAVWIHPGADLEFKFHGGREPQLSREWLTALTTVASSPTGLYVVPEPAPRAASLHSGGVELYGERIGG</sequence>
<name>A0ABU1HYW3_9MICO</name>
<evidence type="ECO:0000259" key="1">
    <source>
        <dbReference type="Pfam" id="PF25355"/>
    </source>
</evidence>
<proteinExistence type="predicted"/>
<protein>
    <recommendedName>
        <fullName evidence="1">DUF7882 domain-containing protein</fullName>
    </recommendedName>
</protein>
<gene>
    <name evidence="2" type="ORF">QE367_001041</name>
</gene>
<evidence type="ECO:0000313" key="3">
    <source>
        <dbReference type="Proteomes" id="UP001260188"/>
    </source>
</evidence>
<dbReference type="Pfam" id="PF25355">
    <property type="entry name" value="DUF7882"/>
    <property type="match status" value="1"/>
</dbReference>
<dbReference type="RefSeq" id="WP_309665249.1">
    <property type="nucleotide sequence ID" value="NZ_JAVIZA010000001.1"/>
</dbReference>
<dbReference type="Proteomes" id="UP001260188">
    <property type="component" value="Unassembled WGS sequence"/>
</dbReference>
<reference evidence="2 3" key="1">
    <citation type="submission" date="2023-08" db="EMBL/GenBank/DDBJ databases">
        <title>Functional and genomic diversity of the sorghum phyllosphere microbiome.</title>
        <authorList>
            <person name="Shade A."/>
        </authorList>
    </citation>
    <scope>NUCLEOTIDE SEQUENCE [LARGE SCALE GENOMIC DNA]</scope>
    <source>
        <strain evidence="2 3">SORGH_AS_0919</strain>
    </source>
</reference>
<keyword evidence="3" id="KW-1185">Reference proteome</keyword>
<feature type="domain" description="DUF7882" evidence="1">
    <location>
        <begin position="1"/>
        <end position="97"/>
    </location>
</feature>
<dbReference type="EMBL" id="JAVIZA010000001">
    <property type="protein sequence ID" value="MDR6166837.1"/>
    <property type="molecule type" value="Genomic_DNA"/>
</dbReference>
<accession>A0ABU1HYW3</accession>
<comment type="caution">
    <text evidence="2">The sequence shown here is derived from an EMBL/GenBank/DDBJ whole genome shotgun (WGS) entry which is preliminary data.</text>
</comment>
<organism evidence="2 3">
    <name type="scientific">Microbacterium paludicola</name>
    <dbReference type="NCBI Taxonomy" id="300019"/>
    <lineage>
        <taxon>Bacteria</taxon>
        <taxon>Bacillati</taxon>
        <taxon>Actinomycetota</taxon>
        <taxon>Actinomycetes</taxon>
        <taxon>Micrococcales</taxon>
        <taxon>Microbacteriaceae</taxon>
        <taxon>Microbacterium</taxon>
    </lineage>
</organism>
<evidence type="ECO:0000313" key="2">
    <source>
        <dbReference type="EMBL" id="MDR6166837.1"/>
    </source>
</evidence>
<dbReference type="InterPro" id="IPR057204">
    <property type="entry name" value="DUF7882"/>
</dbReference>